<dbReference type="Pfam" id="PF10137">
    <property type="entry name" value="CAP12-PCTIR_TIR"/>
    <property type="match status" value="1"/>
</dbReference>
<reference evidence="2" key="1">
    <citation type="journal article" date="2018" name="Genome Biol.">
        <title>SKESA: strategic k-mer extension for scrupulous assemblies.</title>
        <authorList>
            <person name="Souvorov A."/>
            <person name="Agarwala R."/>
            <person name="Lipman D.J."/>
        </authorList>
    </citation>
    <scope>NUCLEOTIDE SEQUENCE</scope>
    <source>
        <strain evidence="2">MA.BD-PM-2007-01-000703</strain>
    </source>
</reference>
<gene>
    <name evidence="2" type="ORF">G8C28_004957</name>
</gene>
<comment type="caution">
    <text evidence="2">The sequence shown here is derived from an EMBL/GenBank/DDBJ whole genome shotgun (WGS) entry which is preliminary data.</text>
</comment>
<protein>
    <submittedName>
        <fullName evidence="2">Nucleotide-binding protein</fullName>
    </submittedName>
</protein>
<feature type="domain" description="CD-NTase-associated protein 12/Pycsar effector protein TIR" evidence="1">
    <location>
        <begin position="173"/>
        <end position="289"/>
    </location>
</feature>
<organism evidence="2">
    <name type="scientific">Salmonella enterica</name>
    <name type="common">Salmonella choleraesuis</name>
    <dbReference type="NCBI Taxonomy" id="28901"/>
    <lineage>
        <taxon>Bacteria</taxon>
        <taxon>Pseudomonadati</taxon>
        <taxon>Pseudomonadota</taxon>
        <taxon>Gammaproteobacteria</taxon>
        <taxon>Enterobacterales</taxon>
        <taxon>Enterobacteriaceae</taxon>
        <taxon>Salmonella</taxon>
    </lineage>
</organism>
<dbReference type="InterPro" id="IPR019302">
    <property type="entry name" value="CAP12/PCTIR_TIR_dom"/>
</dbReference>
<proteinExistence type="predicted"/>
<sequence>MSLNFNKIVETIDSYFAIVQAAVTTDSNNTDALQTQYSKAWYSLMDFKGDIWLPTWIISSPTINGAVSSVHLKVEGGTGSWARRRGFLASERENIISLFSRNISVQSDNSQISTISHNGFVIATKNNKMPEDAVNVIGGVVNNRNLPHHLHSDETQVKHMAKFEKMSASPKRKIFIVHGHNDKLKYEVYQLLIEEGYEPVILHLQANDGDTIIEKLEKHFNDIAYAVVLYTSCDVGKAKNDTIYRSRARQNVVFEHGYLISKLGRSNVAAIVEDNVETPGDMAGIIYIKQSDDWRYNLLKELKKLKS</sequence>
<name>A0A748S5B1_SALER</name>
<dbReference type="EMBL" id="DAAVKQ010000017">
    <property type="protein sequence ID" value="HAF5262158.1"/>
    <property type="molecule type" value="Genomic_DNA"/>
</dbReference>
<dbReference type="AlphaFoldDB" id="A0A748S5B1"/>
<evidence type="ECO:0000313" key="2">
    <source>
        <dbReference type="EMBL" id="HAF5262158.1"/>
    </source>
</evidence>
<accession>A0A748S5B1</accession>
<evidence type="ECO:0000259" key="1">
    <source>
        <dbReference type="Pfam" id="PF10137"/>
    </source>
</evidence>
<dbReference type="GO" id="GO:0050135">
    <property type="term" value="F:NADP+ nucleosidase activity"/>
    <property type="evidence" value="ECO:0007669"/>
    <property type="project" value="InterPro"/>
</dbReference>
<reference evidence="2" key="2">
    <citation type="submission" date="2020-02" db="EMBL/GenBank/DDBJ databases">
        <authorList>
            <consortium name="NCBI Pathogen Detection Project"/>
        </authorList>
    </citation>
    <scope>NUCLEOTIDE SEQUENCE</scope>
    <source>
        <strain evidence="2">MA.BD-PM-2007-01-000703</strain>
    </source>
</reference>